<evidence type="ECO:0000256" key="5">
    <source>
        <dbReference type="SAM" id="MobiDB-lite"/>
    </source>
</evidence>
<keyword evidence="3" id="KW-0804">Transcription</keyword>
<evidence type="ECO:0000256" key="1">
    <source>
        <dbReference type="ARBA" id="ARBA00023015"/>
    </source>
</evidence>
<keyword evidence="8" id="KW-1185">Reference proteome</keyword>
<dbReference type="Pfam" id="PF02362">
    <property type="entry name" value="B3"/>
    <property type="match status" value="1"/>
</dbReference>
<evidence type="ECO:0000313" key="7">
    <source>
        <dbReference type="EMBL" id="KAL2623787.1"/>
    </source>
</evidence>
<name>A0ABD1YAK6_9MARC</name>
<feature type="domain" description="TF-B3" evidence="6">
    <location>
        <begin position="525"/>
        <end position="625"/>
    </location>
</feature>
<dbReference type="InterPro" id="IPR015300">
    <property type="entry name" value="DNA-bd_pseudobarrel_sf"/>
</dbReference>
<dbReference type="PANTHER" id="PTHR31140">
    <property type="entry name" value="B3 DOMAIN-CONTAINING TRANSCRIPTION FACTOR ABI3"/>
    <property type="match status" value="1"/>
</dbReference>
<dbReference type="SMART" id="SM01019">
    <property type="entry name" value="B3"/>
    <property type="match status" value="1"/>
</dbReference>
<evidence type="ECO:0000313" key="8">
    <source>
        <dbReference type="Proteomes" id="UP001605036"/>
    </source>
</evidence>
<sequence length="749" mass="81275">MEMGDGSAYGMMTEQYFDDVKERHRISPEAEAGGWIRDEPVDGYNGSQRLGSSAAFVTADIRSLGTLDVDGRMYLGTKNTGFSAPPVSVLSPHDGLPAGSPGRLPDLTEDATGPTNQLSNQTVLQEQRASLFAQLRGIRIKENVIRSAIERLGGGQKGLRALVKFIMLYLRVKNGMTSSQATEQFNTQEPVAPISLEEIEKLNWNHVGSVENGFITSEGNGNSCNLNGDMHFLTNPAFPVAGDLKIGEGDYAELRNREKHMLSVNESGSLSRMLEDIGVQELGVQGSGSFLETQPTLATAWNHQSFISDERQRRVAFRRLSLSPDRVGLSTDLGYEDAQFQGNKIRRLSTPGSSSVSSCEHSAYPSIAQSVPDVLSYSNPFVPFSISPSSPSLDHHMELGSFGSFTMPGVEETPTSTTVGMYTIDSTMEREQSGARIGIVGKIKAAPAAHTRLARKNRMDRNRRSASLHSSRSLQCGGPPAGTIGTGWEAPSTAVRTPHSRSPAACEGQSKVRDRRDMDKVQFMLQKMLKPSDVGNLGRIVLPKKDAESHLPWLGAREGIAFPCEDYDTGDKLNLRYRFWPNNKSRMYLLENTGDFVKKHNLEEGDRLMIYKNVQDDSFIIRGRKAQDSGDIATSQVHIDEKEKRGQEVSSLGPPVSSTNSGTSSVGMDGGTSEAPLGNFTSGQEEASAVTTVSLGASQDDLFADLPDAPMGDGTEPLVRFPSLEAFDELLGIVPAVLSQQEEGPEGGF</sequence>
<feature type="region of interest" description="Disordered" evidence="5">
    <location>
        <begin position="491"/>
        <end position="513"/>
    </location>
</feature>
<feature type="region of interest" description="Disordered" evidence="5">
    <location>
        <begin position="457"/>
        <end position="479"/>
    </location>
</feature>
<gene>
    <name evidence="7" type="ORF">R1flu_008032</name>
</gene>
<comment type="caution">
    <text evidence="7">The sequence shown here is derived from an EMBL/GenBank/DDBJ whole genome shotgun (WGS) entry which is preliminary data.</text>
</comment>
<evidence type="ECO:0000256" key="2">
    <source>
        <dbReference type="ARBA" id="ARBA00023125"/>
    </source>
</evidence>
<feature type="region of interest" description="Disordered" evidence="5">
    <location>
        <begin position="631"/>
        <end position="688"/>
    </location>
</feature>
<organism evidence="7 8">
    <name type="scientific">Riccia fluitans</name>
    <dbReference type="NCBI Taxonomy" id="41844"/>
    <lineage>
        <taxon>Eukaryota</taxon>
        <taxon>Viridiplantae</taxon>
        <taxon>Streptophyta</taxon>
        <taxon>Embryophyta</taxon>
        <taxon>Marchantiophyta</taxon>
        <taxon>Marchantiopsida</taxon>
        <taxon>Marchantiidae</taxon>
        <taxon>Marchantiales</taxon>
        <taxon>Ricciaceae</taxon>
        <taxon>Riccia</taxon>
    </lineage>
</organism>
<accession>A0ABD1YAK6</accession>
<reference evidence="7 8" key="1">
    <citation type="submission" date="2024-09" db="EMBL/GenBank/DDBJ databases">
        <title>Chromosome-scale assembly of Riccia fluitans.</title>
        <authorList>
            <person name="Paukszto L."/>
            <person name="Sawicki J."/>
            <person name="Karawczyk K."/>
            <person name="Piernik-Szablinska J."/>
            <person name="Szczecinska M."/>
            <person name="Mazdziarz M."/>
        </authorList>
    </citation>
    <scope>NUCLEOTIDE SEQUENCE [LARGE SCALE GENOMIC DNA]</scope>
    <source>
        <strain evidence="7">Rf_01</strain>
        <tissue evidence="7">Aerial parts of the thallus</tissue>
    </source>
</reference>
<dbReference type="SUPFAM" id="SSF101936">
    <property type="entry name" value="DNA-binding pseudobarrel domain"/>
    <property type="match status" value="1"/>
</dbReference>
<dbReference type="Gene3D" id="2.40.330.10">
    <property type="entry name" value="DNA-binding pseudobarrel domain"/>
    <property type="match status" value="1"/>
</dbReference>
<dbReference type="AlphaFoldDB" id="A0ABD1YAK6"/>
<feature type="compositionally biased region" description="Low complexity" evidence="5">
    <location>
        <begin position="653"/>
        <end position="666"/>
    </location>
</feature>
<dbReference type="InterPro" id="IPR003340">
    <property type="entry name" value="B3_DNA-bd"/>
</dbReference>
<evidence type="ECO:0000256" key="4">
    <source>
        <dbReference type="ARBA" id="ARBA00023242"/>
    </source>
</evidence>
<feature type="compositionally biased region" description="Basic and acidic residues" evidence="5">
    <location>
        <begin position="638"/>
        <end position="647"/>
    </location>
</feature>
<keyword evidence="1" id="KW-0805">Transcription regulation</keyword>
<dbReference type="EMBL" id="JBHFFA010000005">
    <property type="protein sequence ID" value="KAL2623787.1"/>
    <property type="molecule type" value="Genomic_DNA"/>
</dbReference>
<protein>
    <recommendedName>
        <fullName evidence="6">TF-B3 domain-containing protein</fullName>
    </recommendedName>
</protein>
<dbReference type="Proteomes" id="UP001605036">
    <property type="component" value="Unassembled WGS sequence"/>
</dbReference>
<evidence type="ECO:0000256" key="3">
    <source>
        <dbReference type="ARBA" id="ARBA00023163"/>
    </source>
</evidence>
<dbReference type="PANTHER" id="PTHR31140:SF81">
    <property type="entry name" value="B3 DOMAIN-CONTAINING TRANSCRIPTION FACTOR ABI3"/>
    <property type="match status" value="1"/>
</dbReference>
<dbReference type="InterPro" id="IPR044800">
    <property type="entry name" value="LEC2-like"/>
</dbReference>
<dbReference type="GO" id="GO:0003677">
    <property type="term" value="F:DNA binding"/>
    <property type="evidence" value="ECO:0007669"/>
    <property type="project" value="UniProtKB-KW"/>
</dbReference>
<feature type="compositionally biased region" description="Polar residues" evidence="5">
    <location>
        <begin position="679"/>
        <end position="688"/>
    </location>
</feature>
<proteinExistence type="predicted"/>
<feature type="region of interest" description="Disordered" evidence="5">
    <location>
        <begin position="84"/>
        <end position="106"/>
    </location>
</feature>
<keyword evidence="4" id="KW-0539">Nucleus</keyword>
<keyword evidence="2" id="KW-0238">DNA-binding</keyword>
<evidence type="ECO:0000259" key="6">
    <source>
        <dbReference type="SMART" id="SM01019"/>
    </source>
</evidence>